<proteinExistence type="predicted"/>
<protein>
    <submittedName>
        <fullName evidence="1">Uncharacterized protein</fullName>
    </submittedName>
</protein>
<accession>A0A5B7H4N0</accession>
<evidence type="ECO:0000313" key="2">
    <source>
        <dbReference type="Proteomes" id="UP000324222"/>
    </source>
</evidence>
<dbReference type="AlphaFoldDB" id="A0A5B7H4N0"/>
<organism evidence="1 2">
    <name type="scientific">Portunus trituberculatus</name>
    <name type="common">Swimming crab</name>
    <name type="synonym">Neptunus trituberculatus</name>
    <dbReference type="NCBI Taxonomy" id="210409"/>
    <lineage>
        <taxon>Eukaryota</taxon>
        <taxon>Metazoa</taxon>
        <taxon>Ecdysozoa</taxon>
        <taxon>Arthropoda</taxon>
        <taxon>Crustacea</taxon>
        <taxon>Multicrustacea</taxon>
        <taxon>Malacostraca</taxon>
        <taxon>Eumalacostraca</taxon>
        <taxon>Eucarida</taxon>
        <taxon>Decapoda</taxon>
        <taxon>Pleocyemata</taxon>
        <taxon>Brachyura</taxon>
        <taxon>Eubrachyura</taxon>
        <taxon>Portunoidea</taxon>
        <taxon>Portunidae</taxon>
        <taxon>Portuninae</taxon>
        <taxon>Portunus</taxon>
    </lineage>
</organism>
<sequence length="211" mass="22076">MPVLNVRVVLALQEAGLSLVTCPHWAVQMDLLSLLGSVTPQDSASQAGQVLPLEGQLAAMFAHGSLLQSMPSDMIASWVNSCLDNLAKLPASSLSKAECLASSRPTSPKPAAPSRVQEALLAEGAQGCSLGQDPLSVRLDKHAAMVDALSFRKRFWAKVGGSVRSASLSLPSARDPNVAISEVLGPLTHLTPSGLRRTACGDTEHQTHPAT</sequence>
<keyword evidence="2" id="KW-1185">Reference proteome</keyword>
<reference evidence="1 2" key="1">
    <citation type="submission" date="2019-05" db="EMBL/GenBank/DDBJ databases">
        <title>Another draft genome of Portunus trituberculatus and its Hox gene families provides insights of decapod evolution.</title>
        <authorList>
            <person name="Jeong J.-H."/>
            <person name="Song I."/>
            <person name="Kim S."/>
            <person name="Choi T."/>
            <person name="Kim D."/>
            <person name="Ryu S."/>
            <person name="Kim W."/>
        </authorList>
    </citation>
    <scope>NUCLEOTIDE SEQUENCE [LARGE SCALE GENOMIC DNA]</scope>
    <source>
        <tissue evidence="1">Muscle</tissue>
    </source>
</reference>
<name>A0A5B7H4N0_PORTR</name>
<comment type="caution">
    <text evidence="1">The sequence shown here is derived from an EMBL/GenBank/DDBJ whole genome shotgun (WGS) entry which is preliminary data.</text>
</comment>
<evidence type="ECO:0000313" key="1">
    <source>
        <dbReference type="EMBL" id="MPC64307.1"/>
    </source>
</evidence>
<dbReference type="Proteomes" id="UP000324222">
    <property type="component" value="Unassembled WGS sequence"/>
</dbReference>
<gene>
    <name evidence="1" type="ORF">E2C01_058419</name>
</gene>
<dbReference type="EMBL" id="VSRR010021906">
    <property type="protein sequence ID" value="MPC64307.1"/>
    <property type="molecule type" value="Genomic_DNA"/>
</dbReference>